<reference evidence="2" key="1">
    <citation type="submission" date="2022-11" db="UniProtKB">
        <authorList>
            <consortium name="WormBaseParasite"/>
        </authorList>
    </citation>
    <scope>IDENTIFICATION</scope>
</reference>
<protein>
    <submittedName>
        <fullName evidence="2">Uncharacterized protein</fullName>
    </submittedName>
</protein>
<dbReference type="Proteomes" id="UP000887562">
    <property type="component" value="Unplaced"/>
</dbReference>
<keyword evidence="1" id="KW-1185">Reference proteome</keyword>
<name>A0A915EVR6_9CEST</name>
<dbReference type="WBParaSite" id="maker-E.canG7_contigs_2928-snap-gene-0.1-mRNA-1">
    <property type="protein sequence ID" value="maker-E.canG7_contigs_2928-snap-gene-0.1-mRNA-1"/>
    <property type="gene ID" value="EcG7_10170"/>
</dbReference>
<sequence>MSDNVAAHEWDIFMLLKIESGQDCNGFVFVALWPGIALEEVPLFYAANCNAESALQIPNGDRFSNIDCSILALISSTVHPR</sequence>
<accession>A0A915EVR6</accession>
<dbReference type="AlphaFoldDB" id="A0A915EVR6"/>
<proteinExistence type="predicted"/>
<organism evidence="1 2">
    <name type="scientific">Echinococcus canadensis</name>
    <dbReference type="NCBI Taxonomy" id="519352"/>
    <lineage>
        <taxon>Eukaryota</taxon>
        <taxon>Metazoa</taxon>
        <taxon>Spiralia</taxon>
        <taxon>Lophotrochozoa</taxon>
        <taxon>Platyhelminthes</taxon>
        <taxon>Cestoda</taxon>
        <taxon>Eucestoda</taxon>
        <taxon>Cyclophyllidea</taxon>
        <taxon>Taeniidae</taxon>
        <taxon>Echinococcus</taxon>
        <taxon>Echinococcus canadensis group</taxon>
    </lineage>
</organism>
<evidence type="ECO:0000313" key="2">
    <source>
        <dbReference type="WBParaSite" id="maker-E.canG7_contigs_2928-snap-gene-0.1-mRNA-1"/>
    </source>
</evidence>
<evidence type="ECO:0000313" key="1">
    <source>
        <dbReference type="Proteomes" id="UP000887562"/>
    </source>
</evidence>